<dbReference type="AlphaFoldDB" id="A0A1H1B0F4"/>
<evidence type="ECO:0000256" key="3">
    <source>
        <dbReference type="ARBA" id="ARBA00022989"/>
    </source>
</evidence>
<dbReference type="NCBIfam" id="NF010226">
    <property type="entry name" value="PRK13682.1-1"/>
    <property type="match status" value="1"/>
</dbReference>
<evidence type="ECO:0000313" key="6">
    <source>
        <dbReference type="EMBL" id="SDQ45404.1"/>
    </source>
</evidence>
<evidence type="ECO:0000256" key="5">
    <source>
        <dbReference type="HAMAP-Rule" id="MF_01361"/>
    </source>
</evidence>
<dbReference type="EMBL" id="FNKP01000001">
    <property type="protein sequence ID" value="SDQ45404.1"/>
    <property type="molecule type" value="Genomic_DNA"/>
</dbReference>
<gene>
    <name evidence="6" type="ORF">SAMN05443245_1435</name>
</gene>
<dbReference type="RefSeq" id="WP_074763653.1">
    <property type="nucleotide sequence ID" value="NZ_FNKP01000001.1"/>
</dbReference>
<dbReference type="HAMAP" id="MF_01361">
    <property type="entry name" value="UPF0391"/>
    <property type="match status" value="1"/>
</dbReference>
<feature type="transmembrane region" description="Helical" evidence="5">
    <location>
        <begin position="33"/>
        <end position="51"/>
    </location>
</feature>
<dbReference type="PIRSF" id="PIRSF036466">
    <property type="entry name" value="UCP036466"/>
    <property type="match status" value="1"/>
</dbReference>
<keyword evidence="7" id="KW-1185">Reference proteome</keyword>
<reference evidence="7" key="1">
    <citation type="submission" date="2016-10" db="EMBL/GenBank/DDBJ databases">
        <authorList>
            <person name="Varghese N."/>
        </authorList>
    </citation>
    <scope>NUCLEOTIDE SEQUENCE [LARGE SCALE GENOMIC DNA]</scope>
    <source>
        <strain evidence="7">GAS106B</strain>
    </source>
</reference>
<comment type="similarity">
    <text evidence="5">Belongs to the UPF0391 family.</text>
</comment>
<keyword evidence="1 5" id="KW-1003">Cell membrane</keyword>
<evidence type="ECO:0000256" key="4">
    <source>
        <dbReference type="ARBA" id="ARBA00023136"/>
    </source>
</evidence>
<name>A0A1H1B0F4_9BURK</name>
<dbReference type="InterPro" id="IPR009760">
    <property type="entry name" value="DUF1328"/>
</dbReference>
<organism evidence="6 7">
    <name type="scientific">Paraburkholderia fungorum</name>
    <dbReference type="NCBI Taxonomy" id="134537"/>
    <lineage>
        <taxon>Bacteria</taxon>
        <taxon>Pseudomonadati</taxon>
        <taxon>Pseudomonadota</taxon>
        <taxon>Betaproteobacteria</taxon>
        <taxon>Burkholderiales</taxon>
        <taxon>Burkholderiaceae</taxon>
        <taxon>Paraburkholderia</taxon>
    </lineage>
</organism>
<evidence type="ECO:0000256" key="1">
    <source>
        <dbReference type="ARBA" id="ARBA00022475"/>
    </source>
</evidence>
<accession>A0A1H1B0F4</accession>
<proteinExistence type="inferred from homology"/>
<dbReference type="GO" id="GO:0005886">
    <property type="term" value="C:plasma membrane"/>
    <property type="evidence" value="ECO:0007669"/>
    <property type="project" value="UniProtKB-UniRule"/>
</dbReference>
<dbReference type="Proteomes" id="UP000183487">
    <property type="component" value="Unassembled WGS sequence"/>
</dbReference>
<dbReference type="Pfam" id="PF07043">
    <property type="entry name" value="DUF1328"/>
    <property type="match status" value="1"/>
</dbReference>
<keyword evidence="3 5" id="KW-1133">Transmembrane helix</keyword>
<evidence type="ECO:0000256" key="2">
    <source>
        <dbReference type="ARBA" id="ARBA00022692"/>
    </source>
</evidence>
<dbReference type="NCBIfam" id="NF010229">
    <property type="entry name" value="PRK13682.1-4"/>
    <property type="match status" value="1"/>
</dbReference>
<comment type="caution">
    <text evidence="5">Lacks conserved residue(s) required for the propagation of feature annotation.</text>
</comment>
<protein>
    <recommendedName>
        <fullName evidence="5">UPF0391 membrane protein SAMN05443245_1435</fullName>
    </recommendedName>
</protein>
<keyword evidence="2 5" id="KW-0812">Transmembrane</keyword>
<keyword evidence="4 5" id="KW-0472">Membrane</keyword>
<evidence type="ECO:0000313" key="7">
    <source>
        <dbReference type="Proteomes" id="UP000183487"/>
    </source>
</evidence>
<sequence length="53" mass="5784">MLRYAAIFFVIAIIAALFGFGGIAAGATEIAKVLFFIFVVIFLVTLLMGVMRR</sequence>
<feature type="transmembrane region" description="Helical" evidence="5">
    <location>
        <begin position="7"/>
        <end position="27"/>
    </location>
</feature>